<proteinExistence type="predicted"/>
<comment type="caution">
    <text evidence="1">The sequence shown here is derived from an EMBL/GenBank/DDBJ whole genome shotgun (WGS) entry which is preliminary data.</text>
</comment>
<evidence type="ECO:0000313" key="1">
    <source>
        <dbReference type="EMBL" id="KAJ5602536.1"/>
    </source>
</evidence>
<dbReference type="EMBL" id="JAQJAE010000003">
    <property type="protein sequence ID" value="KAJ5602536.1"/>
    <property type="molecule type" value="Genomic_DNA"/>
</dbReference>
<dbReference type="AlphaFoldDB" id="A0AAD6E674"/>
<evidence type="ECO:0000313" key="2">
    <source>
        <dbReference type="Proteomes" id="UP001213799"/>
    </source>
</evidence>
<keyword evidence="2" id="KW-1185">Reference proteome</keyword>
<protein>
    <submittedName>
        <fullName evidence="1">Uncharacterized protein</fullName>
    </submittedName>
</protein>
<dbReference type="GeneID" id="81586791"/>
<sequence>MIVAIAPYKAAEIRYGILSQAPPKSIPQRKAHDITGPAKSEPRVSIRAKALYNVPIIVGSVKELIRLRAKVPNPDPMV</sequence>
<dbReference type="RefSeq" id="XP_056752334.1">
    <property type="nucleotide sequence ID" value="XM_056896549.1"/>
</dbReference>
<organism evidence="1 2">
    <name type="scientific">Penicillium hordei</name>
    <dbReference type="NCBI Taxonomy" id="40994"/>
    <lineage>
        <taxon>Eukaryota</taxon>
        <taxon>Fungi</taxon>
        <taxon>Dikarya</taxon>
        <taxon>Ascomycota</taxon>
        <taxon>Pezizomycotina</taxon>
        <taxon>Eurotiomycetes</taxon>
        <taxon>Eurotiomycetidae</taxon>
        <taxon>Eurotiales</taxon>
        <taxon>Aspergillaceae</taxon>
        <taxon>Penicillium</taxon>
    </lineage>
</organism>
<reference evidence="1" key="2">
    <citation type="submission" date="2023-01" db="EMBL/GenBank/DDBJ databases">
        <authorList>
            <person name="Petersen C."/>
        </authorList>
    </citation>
    <scope>NUCLEOTIDE SEQUENCE</scope>
    <source>
        <strain evidence="1">IBT 12815</strain>
    </source>
</reference>
<name>A0AAD6E674_9EURO</name>
<dbReference type="Proteomes" id="UP001213799">
    <property type="component" value="Unassembled WGS sequence"/>
</dbReference>
<accession>A0AAD6E674</accession>
<gene>
    <name evidence="1" type="ORF">N7537_005492</name>
</gene>
<reference evidence="1" key="1">
    <citation type="journal article" date="2023" name="IMA Fungus">
        <title>Comparative genomic study of the Penicillium genus elucidates a diverse pangenome and 15 lateral gene transfer events.</title>
        <authorList>
            <person name="Petersen C."/>
            <person name="Sorensen T."/>
            <person name="Nielsen M.R."/>
            <person name="Sondergaard T.E."/>
            <person name="Sorensen J.L."/>
            <person name="Fitzpatrick D.A."/>
            <person name="Frisvad J.C."/>
            <person name="Nielsen K.L."/>
        </authorList>
    </citation>
    <scope>NUCLEOTIDE SEQUENCE</scope>
    <source>
        <strain evidence="1">IBT 12815</strain>
    </source>
</reference>